<evidence type="ECO:0000313" key="4">
    <source>
        <dbReference type="Proteomes" id="UP000204502"/>
    </source>
</evidence>
<organism evidence="3 4">
    <name type="scientific">Bacillus phage Eldridge</name>
    <dbReference type="NCBI Taxonomy" id="1776293"/>
    <lineage>
        <taxon>Viruses</taxon>
        <taxon>Duplodnaviria</taxon>
        <taxon>Heunggongvirae</taxon>
        <taxon>Uroviricota</taxon>
        <taxon>Caudoviricetes</taxon>
        <taxon>Herelleviridae</taxon>
        <taxon>Bastillevirinae</taxon>
        <taxon>Eldridgevirus</taxon>
        <taxon>Eldridgevirus eldridge</taxon>
    </lineage>
</organism>
<keyword evidence="2" id="KW-1133">Transmembrane helix</keyword>
<dbReference type="RefSeq" id="YP_009274932.1">
    <property type="nucleotide sequence ID" value="NC_030920.1"/>
</dbReference>
<feature type="region of interest" description="Disordered" evidence="1">
    <location>
        <begin position="61"/>
        <end position="99"/>
    </location>
</feature>
<accession>A0A0Y0AUX7</accession>
<proteinExistence type="predicted"/>
<protein>
    <submittedName>
        <fullName evidence="3">Uncharacterized protein</fullName>
    </submittedName>
</protein>
<dbReference type="Proteomes" id="UP000204502">
    <property type="component" value="Segment"/>
</dbReference>
<dbReference type="EMBL" id="KU253712">
    <property type="protein sequence ID" value="AMB18808.1"/>
    <property type="molecule type" value="Genomic_DNA"/>
</dbReference>
<sequence>MLALAILFGLGAVGLYTWGIVKLVGEKKKAGWILAGATAVLLFLFVPTITDIVNDTGERAAEVKTTDNEDDTLAAEDDETEVAPPAEDEAPGSTEGDNSEIIKSVGETKYLSGVGDVTLLNEAYPSDTITMGPLNVKVEAIKVFKVENPDPSFKEHVDYMGEKELGDPGYYLTVTYKAENTTDTDLDWMDLTSLQLSNGQQINGISNDFMPDDMADNDGNSTYYGMTSKEYVDAYVVNDENFSDVKLVFNEVNDNDTFDTLAEETQVTYTFK</sequence>
<gene>
    <name evidence="3" type="ORF">Eldridge_0228</name>
</gene>
<keyword evidence="4" id="KW-1185">Reference proteome</keyword>
<feature type="transmembrane region" description="Helical" evidence="2">
    <location>
        <begin position="30"/>
        <end position="49"/>
    </location>
</feature>
<evidence type="ECO:0000256" key="2">
    <source>
        <dbReference type="SAM" id="Phobius"/>
    </source>
</evidence>
<dbReference type="GeneID" id="28801887"/>
<keyword evidence="2" id="KW-0812">Transmembrane</keyword>
<evidence type="ECO:0000313" key="3">
    <source>
        <dbReference type="EMBL" id="AMB18808.1"/>
    </source>
</evidence>
<feature type="compositionally biased region" description="Acidic residues" evidence="1">
    <location>
        <begin position="68"/>
        <end position="90"/>
    </location>
</feature>
<dbReference type="Gene3D" id="2.60.40.4170">
    <property type="match status" value="1"/>
</dbReference>
<dbReference type="OrthoDB" id="38006at10239"/>
<reference evidence="3 4" key="1">
    <citation type="journal article" date="2016" name="Genome Announc.">
        <title>Complete Genome Sequence of Bacillus megaterium Bacteriophage Eldridge.</title>
        <authorList>
            <person name="Reveille A.M."/>
            <person name="Eldridge K.A."/>
            <person name="Temple L.M."/>
        </authorList>
    </citation>
    <scope>NUCLEOTIDE SEQUENCE [LARGE SCALE GENOMIC DNA]</scope>
</reference>
<evidence type="ECO:0000256" key="1">
    <source>
        <dbReference type="SAM" id="MobiDB-lite"/>
    </source>
</evidence>
<dbReference type="KEGG" id="vg:28801887"/>
<name>A0A0Y0AUX7_9CAUD</name>
<keyword evidence="2" id="KW-0472">Membrane</keyword>